<feature type="transmembrane region" description="Helical" evidence="1">
    <location>
        <begin position="383"/>
        <end position="402"/>
    </location>
</feature>
<name>A0A6G1U5M5_9BACT</name>
<feature type="transmembrane region" description="Helical" evidence="1">
    <location>
        <begin position="302"/>
        <end position="319"/>
    </location>
</feature>
<feature type="signal peptide" evidence="2">
    <location>
        <begin position="1"/>
        <end position="25"/>
    </location>
</feature>
<comment type="caution">
    <text evidence="5">The sequence shown here is derived from an EMBL/GenBank/DDBJ whole genome shotgun (WGS) entry which is preliminary data.</text>
</comment>
<dbReference type="InterPro" id="IPR025178">
    <property type="entry name" value="Lnb_N"/>
</dbReference>
<keyword evidence="2" id="KW-0732">Signal</keyword>
<keyword evidence="1" id="KW-1133">Transmembrane helix</keyword>
<feature type="transmembrane region" description="Helical" evidence="1">
    <location>
        <begin position="326"/>
        <end position="347"/>
    </location>
</feature>
<keyword evidence="1" id="KW-0812">Transmembrane</keyword>
<dbReference type="AlphaFoldDB" id="A0A6G1U5M5"/>
<feature type="chain" id="PRO_5026281066" evidence="2">
    <location>
        <begin position="26"/>
        <end position="453"/>
    </location>
</feature>
<dbReference type="Pfam" id="PF25221">
    <property type="entry name" value="5TMH_Lnb"/>
    <property type="match status" value="1"/>
</dbReference>
<keyword evidence="1" id="KW-0472">Membrane</keyword>
<feature type="transmembrane region" description="Helical" evidence="1">
    <location>
        <begin position="353"/>
        <end position="371"/>
    </location>
</feature>
<evidence type="ECO:0000256" key="2">
    <source>
        <dbReference type="SAM" id="SignalP"/>
    </source>
</evidence>
<evidence type="ECO:0000256" key="1">
    <source>
        <dbReference type="SAM" id="Phobius"/>
    </source>
</evidence>
<evidence type="ECO:0000313" key="5">
    <source>
        <dbReference type="EMBL" id="MQN82128.1"/>
    </source>
</evidence>
<evidence type="ECO:0000259" key="4">
    <source>
        <dbReference type="Pfam" id="PF25221"/>
    </source>
</evidence>
<accession>A0A6G1U5M5</accession>
<dbReference type="Proteomes" id="UP000480425">
    <property type="component" value="Unassembled WGS sequence"/>
</dbReference>
<sequence length="453" mass="52586">MKRFKHIFGVILAVILTNLTSKMIAQDFSGNYASDISVQNSRAFENATNWLDSVDISLLTCGPGQEVWSYYGHTALRIQDKVHDSDVAVNWGMFSFKQPFFELRFVFGLADYQIGIFPMSDFIAEYSAEGRWVRQQRLQLSRQEKLKILRAIEENAKPENRTYRYNFFYDNCSTRAREMILTNIGYSNTNFKDNNVRTSYREEIHKLNEQDHWARFGNDLLLGVYADSDLERRNWEFLPDNLSKDFATEGRKDFVNESSVEDGVSPVTSNGFITLVDSTSYVIPPVSQENVEQASGITPQEVAIGFALVIAVLTILEIYRKKNLWWLDTTLLVLTGLPGLILLAMVFSQHPTVQLNFQILILNPLNLIFVWKVTKKMRMGKQYWYFELYGWLLLLSLFLQIWQTYAEGMSILACTLLIRNGIKSTMLELNSYGLHKYVHKKFYRNKRKQETTK</sequence>
<dbReference type="InterPro" id="IPR057436">
    <property type="entry name" value="5TMH_Lnb"/>
</dbReference>
<protein>
    <submittedName>
        <fullName evidence="5">DUF4105 domain-containing protein</fullName>
    </submittedName>
</protein>
<gene>
    <name evidence="5" type="ORF">F7D73_14515</name>
</gene>
<evidence type="ECO:0000259" key="3">
    <source>
        <dbReference type="Pfam" id="PF13387"/>
    </source>
</evidence>
<feature type="domain" description="Lnb N-terminal periplasmic" evidence="3">
    <location>
        <begin position="46"/>
        <end position="181"/>
    </location>
</feature>
<proteinExistence type="predicted"/>
<feature type="domain" description="Lnb-like transmembrane" evidence="4">
    <location>
        <begin position="293"/>
        <end position="424"/>
    </location>
</feature>
<organism evidence="5 6">
    <name type="scientific">Segatella copri</name>
    <dbReference type="NCBI Taxonomy" id="165179"/>
    <lineage>
        <taxon>Bacteria</taxon>
        <taxon>Pseudomonadati</taxon>
        <taxon>Bacteroidota</taxon>
        <taxon>Bacteroidia</taxon>
        <taxon>Bacteroidales</taxon>
        <taxon>Prevotellaceae</taxon>
        <taxon>Segatella</taxon>
    </lineage>
</organism>
<dbReference type="EMBL" id="VZCB01000099">
    <property type="protein sequence ID" value="MQN82128.1"/>
    <property type="molecule type" value="Genomic_DNA"/>
</dbReference>
<reference evidence="5 6" key="1">
    <citation type="submission" date="2019-09" db="EMBL/GenBank/DDBJ databases">
        <title>Distinct polysaccharide growth profiles of human intestinal Prevotella copri isolates.</title>
        <authorList>
            <person name="Fehlner-Peach H."/>
            <person name="Magnabosco C."/>
            <person name="Raghavan V."/>
            <person name="Scher J.U."/>
            <person name="Tett A."/>
            <person name="Cox L.M."/>
            <person name="Gottsegen C."/>
            <person name="Watters A."/>
            <person name="Wiltshire- Gordon J.D."/>
            <person name="Segata N."/>
            <person name="Bonneau R."/>
            <person name="Littman D.R."/>
        </authorList>
    </citation>
    <scope>NUCLEOTIDE SEQUENCE [LARGE SCALE GENOMIC DNA]</scope>
    <source>
        <strain evidence="6">iA622</strain>
    </source>
</reference>
<evidence type="ECO:0000313" key="6">
    <source>
        <dbReference type="Proteomes" id="UP000480425"/>
    </source>
</evidence>
<dbReference type="Pfam" id="PF13387">
    <property type="entry name" value="Lnb_N"/>
    <property type="match status" value="1"/>
</dbReference>